<organism evidence="3 4">
    <name type="scientific">Phytophthora pseudosyringae</name>
    <dbReference type="NCBI Taxonomy" id="221518"/>
    <lineage>
        <taxon>Eukaryota</taxon>
        <taxon>Sar</taxon>
        <taxon>Stramenopiles</taxon>
        <taxon>Oomycota</taxon>
        <taxon>Peronosporomycetes</taxon>
        <taxon>Peronosporales</taxon>
        <taxon>Peronosporaceae</taxon>
        <taxon>Phytophthora</taxon>
    </lineage>
</organism>
<protein>
    <submittedName>
        <fullName evidence="3">Uncharacterized protein</fullName>
    </submittedName>
</protein>
<feature type="compositionally biased region" description="Low complexity" evidence="2">
    <location>
        <begin position="33"/>
        <end position="44"/>
    </location>
</feature>
<feature type="region of interest" description="Disordered" evidence="2">
    <location>
        <begin position="22"/>
        <end position="44"/>
    </location>
</feature>
<gene>
    <name evidence="3" type="ORF">PHYPSEUDO_002150</name>
</gene>
<evidence type="ECO:0000313" key="4">
    <source>
        <dbReference type="Proteomes" id="UP000694044"/>
    </source>
</evidence>
<dbReference type="InterPro" id="IPR002110">
    <property type="entry name" value="Ankyrin_rpt"/>
</dbReference>
<dbReference type="Pfam" id="PF12796">
    <property type="entry name" value="Ank_2"/>
    <property type="match status" value="1"/>
</dbReference>
<dbReference type="Proteomes" id="UP000694044">
    <property type="component" value="Unassembled WGS sequence"/>
</dbReference>
<keyword evidence="4" id="KW-1185">Reference proteome</keyword>
<name>A0A8T1V5D8_9STRA</name>
<dbReference type="PROSITE" id="PS50088">
    <property type="entry name" value="ANK_REPEAT"/>
    <property type="match status" value="1"/>
</dbReference>
<accession>A0A8T1V5D8</accession>
<evidence type="ECO:0000256" key="2">
    <source>
        <dbReference type="SAM" id="MobiDB-lite"/>
    </source>
</evidence>
<proteinExistence type="predicted"/>
<evidence type="ECO:0000256" key="1">
    <source>
        <dbReference type="PROSITE-ProRule" id="PRU00023"/>
    </source>
</evidence>
<dbReference type="OrthoDB" id="341259at2759"/>
<dbReference type="SMART" id="SM00248">
    <property type="entry name" value="ANK"/>
    <property type="match status" value="3"/>
</dbReference>
<dbReference type="EMBL" id="JAGDFM010001356">
    <property type="protein sequence ID" value="KAG7375268.1"/>
    <property type="molecule type" value="Genomic_DNA"/>
</dbReference>
<dbReference type="AlphaFoldDB" id="A0A8T1V5D8"/>
<keyword evidence="1" id="KW-0040">ANK repeat</keyword>
<sequence>MRALRHGRSSVVKLLLRHGAKRDCQHDTESGEEPPLSGGSESLLGSFDPRTTSELHLAAFFGLLPVVQELVQTSNHLFALDAVDGDGATPLWLAALMGHLDVVDFLAQQGANVHHHVAGHSASDCAAEFGHLGVVEYISTSSPGRQGWRCRSLTRLALLDKSRLDHRKSV</sequence>
<reference evidence="3" key="1">
    <citation type="submission" date="2021-02" db="EMBL/GenBank/DDBJ databases">
        <authorList>
            <person name="Palmer J.M."/>
        </authorList>
    </citation>
    <scope>NUCLEOTIDE SEQUENCE</scope>
    <source>
        <strain evidence="3">SCRP734</strain>
    </source>
</reference>
<feature type="repeat" description="ANK" evidence="1">
    <location>
        <begin position="86"/>
        <end position="114"/>
    </location>
</feature>
<dbReference type="PANTHER" id="PTHR24198">
    <property type="entry name" value="ANKYRIN REPEAT AND PROTEIN KINASE DOMAIN-CONTAINING PROTEIN"/>
    <property type="match status" value="1"/>
</dbReference>
<comment type="caution">
    <text evidence="3">The sequence shown here is derived from an EMBL/GenBank/DDBJ whole genome shotgun (WGS) entry which is preliminary data.</text>
</comment>
<evidence type="ECO:0000313" key="3">
    <source>
        <dbReference type="EMBL" id="KAG7375268.1"/>
    </source>
</evidence>
<dbReference type="PROSITE" id="PS50297">
    <property type="entry name" value="ANK_REP_REGION"/>
    <property type="match status" value="1"/>
</dbReference>
<dbReference type="PANTHER" id="PTHR24198:SF165">
    <property type="entry name" value="ANKYRIN REPEAT-CONTAINING PROTEIN-RELATED"/>
    <property type="match status" value="1"/>
</dbReference>